<dbReference type="Proteomes" id="UP000275846">
    <property type="component" value="Unassembled WGS sequence"/>
</dbReference>
<dbReference type="EMBL" id="UYSU01035083">
    <property type="protein sequence ID" value="VDL95564.1"/>
    <property type="molecule type" value="Genomic_DNA"/>
</dbReference>
<evidence type="ECO:0000313" key="2">
    <source>
        <dbReference type="EMBL" id="VDL95564.1"/>
    </source>
</evidence>
<proteinExistence type="predicted"/>
<reference evidence="2 3" key="2">
    <citation type="submission" date="2018-11" db="EMBL/GenBank/DDBJ databases">
        <authorList>
            <consortium name="Pathogen Informatics"/>
        </authorList>
    </citation>
    <scope>NUCLEOTIDE SEQUENCE [LARGE SCALE GENOMIC DNA]</scope>
    <source>
        <strain evidence="2 3">NST_G2</strain>
    </source>
</reference>
<evidence type="ECO:0000313" key="3">
    <source>
        <dbReference type="Proteomes" id="UP000275846"/>
    </source>
</evidence>
<protein>
    <submittedName>
        <fullName evidence="2 4">Uncharacterized protein</fullName>
    </submittedName>
</protein>
<dbReference type="WBParaSite" id="SSLN_0000952801-mRNA-1">
    <property type="protein sequence ID" value="SSLN_0000952801-mRNA-1"/>
    <property type="gene ID" value="SSLN_0000952801"/>
</dbReference>
<gene>
    <name evidence="2" type="ORF">SSLN_LOCUS9179</name>
</gene>
<keyword evidence="3" id="KW-1185">Reference proteome</keyword>
<sequence length="119" mass="12731">MVRITSLLTPQTKIRGKPLASTCICRPAAVWALTIQAVRTGQSSSRLTPPDRAGGRMVSQLDVTDLAAGRAVIQQTTSSNPNCGSPLQNKLSSQLGSNFLSPYTEPDQQFISTRASPFN</sequence>
<evidence type="ECO:0000256" key="1">
    <source>
        <dbReference type="SAM" id="MobiDB-lite"/>
    </source>
</evidence>
<organism evidence="4">
    <name type="scientific">Schistocephalus solidus</name>
    <name type="common">Tapeworm</name>
    <dbReference type="NCBI Taxonomy" id="70667"/>
    <lineage>
        <taxon>Eukaryota</taxon>
        <taxon>Metazoa</taxon>
        <taxon>Spiralia</taxon>
        <taxon>Lophotrochozoa</taxon>
        <taxon>Platyhelminthes</taxon>
        <taxon>Cestoda</taxon>
        <taxon>Eucestoda</taxon>
        <taxon>Diphyllobothriidea</taxon>
        <taxon>Diphyllobothriidae</taxon>
        <taxon>Schistocephalus</taxon>
    </lineage>
</organism>
<accession>A0A183SY81</accession>
<evidence type="ECO:0000313" key="4">
    <source>
        <dbReference type="WBParaSite" id="SSLN_0000952801-mRNA-1"/>
    </source>
</evidence>
<reference evidence="4" key="1">
    <citation type="submission" date="2016-06" db="UniProtKB">
        <authorList>
            <consortium name="WormBaseParasite"/>
        </authorList>
    </citation>
    <scope>IDENTIFICATION</scope>
</reference>
<feature type="region of interest" description="Disordered" evidence="1">
    <location>
        <begin position="96"/>
        <end position="119"/>
    </location>
</feature>
<name>A0A183SY81_SCHSO</name>
<dbReference type="AlphaFoldDB" id="A0A183SY81"/>